<feature type="transmembrane region" description="Helical" evidence="1">
    <location>
        <begin position="6"/>
        <end position="25"/>
    </location>
</feature>
<dbReference type="AlphaFoldDB" id="A0A8S4C2E5"/>
<evidence type="ECO:0000313" key="3">
    <source>
        <dbReference type="Proteomes" id="UP000837675"/>
    </source>
</evidence>
<evidence type="ECO:0000313" key="2">
    <source>
        <dbReference type="EMBL" id="CAG7596715.1"/>
    </source>
</evidence>
<keyword evidence="1" id="KW-0472">Membrane</keyword>
<dbReference type="Proteomes" id="UP000837675">
    <property type="component" value="Unassembled WGS sequence"/>
</dbReference>
<keyword evidence="1" id="KW-1133">Transmembrane helix</keyword>
<proteinExistence type="predicted"/>
<reference evidence="2" key="1">
    <citation type="submission" date="2021-06" db="EMBL/GenBank/DDBJ databases">
        <authorList>
            <person name="Nardi T."/>
            <person name="Nardi T."/>
        </authorList>
    </citation>
    <scope>NUCLEOTIDE SEQUENCE</scope>
</reference>
<evidence type="ECO:0000256" key="1">
    <source>
        <dbReference type="SAM" id="Phobius"/>
    </source>
</evidence>
<name>A0A8S4C2E5_9ACAR</name>
<keyword evidence="1" id="KW-0812">Transmembrane</keyword>
<accession>A0A8S4C2E5</accession>
<protein>
    <submittedName>
        <fullName evidence="2">Uncharacterized protein</fullName>
    </submittedName>
</protein>
<sequence>MMPVLLIGIVVLYLMICIVVGLHKYRINKDIARIHFLGRGYFSNTNVMFLVNSSQSIW</sequence>
<comment type="caution">
    <text evidence="2">The sequence shown here is derived from an EMBL/GenBank/DDBJ whole genome shotgun (WGS) entry which is preliminary data.</text>
</comment>
<organism evidence="2 3">
    <name type="scientific">Hyalomma marginatum</name>
    <dbReference type="NCBI Taxonomy" id="34627"/>
    <lineage>
        <taxon>Eukaryota</taxon>
        <taxon>Metazoa</taxon>
        <taxon>Ecdysozoa</taxon>
        <taxon>Arthropoda</taxon>
        <taxon>Chelicerata</taxon>
        <taxon>Arachnida</taxon>
        <taxon>Acari</taxon>
        <taxon>Parasitiformes</taxon>
        <taxon>Ixodida</taxon>
        <taxon>Ixodoidea</taxon>
        <taxon>Ixodidae</taxon>
        <taxon>Hyalomminae</taxon>
        <taxon>Hyalomma</taxon>
    </lineage>
</organism>
<dbReference type="EMBL" id="CAJVAF010000316">
    <property type="protein sequence ID" value="CAG7596715.1"/>
    <property type="molecule type" value="Genomic_DNA"/>
</dbReference>
<keyword evidence="3" id="KW-1185">Reference proteome</keyword>
<gene>
    <name evidence="2" type="ORF">MHYMCMPASI_00884</name>
</gene>